<dbReference type="AlphaFoldDB" id="A0A1H2X523"/>
<proteinExistence type="predicted"/>
<reference evidence="3 4" key="1">
    <citation type="submission" date="2016-10" db="EMBL/GenBank/DDBJ databases">
        <authorList>
            <person name="de Groot N.N."/>
        </authorList>
    </citation>
    <scope>NUCLEOTIDE SEQUENCE [LARGE SCALE GENOMIC DNA]</scope>
    <source>
        <strain evidence="3 4">DSM 45610</strain>
    </source>
</reference>
<dbReference type="InterPro" id="IPR036465">
    <property type="entry name" value="vWFA_dom_sf"/>
</dbReference>
<keyword evidence="4" id="KW-1185">Reference proteome</keyword>
<dbReference type="EMBL" id="FNNQ01000007">
    <property type="protein sequence ID" value="SDW87846.1"/>
    <property type="molecule type" value="Genomic_DNA"/>
</dbReference>
<dbReference type="Gene3D" id="3.40.50.410">
    <property type="entry name" value="von Willebrand factor, type A domain"/>
    <property type="match status" value="1"/>
</dbReference>
<name>A0A1H2X523_9BACL</name>
<keyword evidence="1" id="KW-0732">Signal</keyword>
<dbReference type="RefSeq" id="WP_177167959.1">
    <property type="nucleotide sequence ID" value="NZ_FNNQ01000007.1"/>
</dbReference>
<dbReference type="STRING" id="1048340.SAMN05444487_10783"/>
<gene>
    <name evidence="3" type="ORF">SAMN05444487_10783</name>
</gene>
<feature type="domain" description="VWFA" evidence="2">
    <location>
        <begin position="129"/>
        <end position="318"/>
    </location>
</feature>
<organism evidence="3 4">
    <name type="scientific">Marininema mesophilum</name>
    <dbReference type="NCBI Taxonomy" id="1048340"/>
    <lineage>
        <taxon>Bacteria</taxon>
        <taxon>Bacillati</taxon>
        <taxon>Bacillota</taxon>
        <taxon>Bacilli</taxon>
        <taxon>Bacillales</taxon>
        <taxon>Thermoactinomycetaceae</taxon>
        <taxon>Marininema</taxon>
    </lineage>
</organism>
<feature type="signal peptide" evidence="1">
    <location>
        <begin position="1"/>
        <end position="28"/>
    </location>
</feature>
<dbReference type="SMART" id="SM00327">
    <property type="entry name" value="VWA"/>
    <property type="match status" value="1"/>
</dbReference>
<protein>
    <submittedName>
        <fullName evidence="3">Ca-activated chloride channel family protein</fullName>
    </submittedName>
</protein>
<evidence type="ECO:0000313" key="4">
    <source>
        <dbReference type="Proteomes" id="UP000198534"/>
    </source>
</evidence>
<dbReference type="SUPFAM" id="SSF53300">
    <property type="entry name" value="vWA-like"/>
    <property type="match status" value="1"/>
</dbReference>
<feature type="chain" id="PRO_5038536227" evidence="1">
    <location>
        <begin position="29"/>
        <end position="432"/>
    </location>
</feature>
<dbReference type="Proteomes" id="UP000198534">
    <property type="component" value="Unassembled WGS sequence"/>
</dbReference>
<evidence type="ECO:0000259" key="2">
    <source>
        <dbReference type="PROSITE" id="PS50234"/>
    </source>
</evidence>
<accession>A0A1H2X523</accession>
<dbReference type="InterPro" id="IPR002035">
    <property type="entry name" value="VWF_A"/>
</dbReference>
<dbReference type="PROSITE" id="PS51257">
    <property type="entry name" value="PROKAR_LIPOPROTEIN"/>
    <property type="match status" value="1"/>
</dbReference>
<evidence type="ECO:0000256" key="1">
    <source>
        <dbReference type="SAM" id="SignalP"/>
    </source>
</evidence>
<sequence length="432" mass="49013">MIFKKMTMVFIFLSLILLFCGCSNSSNKSSTTSSESNKLRDRVALNIEDILKGKEGKYAGDRYDKRKVEKELEQTPKNASDKEIFNRIVDLVGEDFSPEKKAFDDFDIFYKTGKKPDDDIKNPEKKPENIAILLDSSGSMSSNVSGGQKMVVAKEAVQQFVNKAPKEAKVSLTAYGHKGSNSKADKNKSCRSVEEVYPLGSMDKEKFDSALKSLKPTGWTPIARAISQARATFSKEENKKSNNVVFVVSDGLETCGGNPSTEAKKMVEANVKASVNIIGFDVNNEEQKQLKKVAESGGGTYFTAQSKRELNDYFNDQYEKMRKEWRNYDNRSQLKFNDDFGNKYSDLRNLNESIDKKKKNEEDRFHQAIEYIRDKRDAYSLTPLALKRREAITQYFLDRYGKTSNAVSDNYKKSKNKLDKDVKKGFDGVEKN</sequence>
<dbReference type="PROSITE" id="PS50234">
    <property type="entry name" value="VWFA"/>
    <property type="match status" value="1"/>
</dbReference>
<evidence type="ECO:0000313" key="3">
    <source>
        <dbReference type="EMBL" id="SDW87846.1"/>
    </source>
</evidence>
<dbReference type="Pfam" id="PF00092">
    <property type="entry name" value="VWA"/>
    <property type="match status" value="1"/>
</dbReference>